<keyword evidence="4" id="KW-1185">Reference proteome</keyword>
<dbReference type="InterPro" id="IPR002915">
    <property type="entry name" value="DeoC/FbaB/LacD_aldolase"/>
</dbReference>
<dbReference type="Pfam" id="PF01791">
    <property type="entry name" value="DeoC"/>
    <property type="match status" value="1"/>
</dbReference>
<dbReference type="InterPro" id="IPR013785">
    <property type="entry name" value="Aldolase_TIM"/>
</dbReference>
<evidence type="ECO:0000256" key="2">
    <source>
        <dbReference type="ARBA" id="ARBA00023239"/>
    </source>
</evidence>
<keyword evidence="2" id="KW-0456">Lyase</keyword>
<dbReference type="Gene3D" id="3.20.20.70">
    <property type="entry name" value="Aldolase class I"/>
    <property type="match status" value="1"/>
</dbReference>
<dbReference type="EMBL" id="JAIMBW010000001">
    <property type="protein sequence ID" value="MBY4893568.1"/>
    <property type="molecule type" value="Genomic_DNA"/>
</dbReference>
<evidence type="ECO:0000256" key="1">
    <source>
        <dbReference type="ARBA" id="ARBA00008679"/>
    </source>
</evidence>
<dbReference type="SMART" id="SM01133">
    <property type="entry name" value="DeoC"/>
    <property type="match status" value="1"/>
</dbReference>
<sequence>MQSGFHGVAVDAGSGLAASLRDARGKDAADSDLLTFKRAVLDMLGPDASTVLLDATCGPALLPRYPEGCARMIALEADVYHISDADRITVLPDNLTVEDFPGMGVNLLKFFMYYAPDDSPELNARKHDLVADVGARCRAEGVRFLMEPLVYHPTIAPGTEAYAQIKPDLVRRATEVFAHERFQAEVLKVEIPVDLDFVEGFGAPVMTRSEALEAFRTAASAAGGINLVYLSAGVTFERFEASLKMAREAGCTFAGFMCGRAIWSDAVDIFGSGGEGALRAWLGDTGRARLKRLIAALD</sequence>
<dbReference type="GO" id="GO:1902777">
    <property type="term" value="P:6-sulfoquinovose(1-) catabolic process"/>
    <property type="evidence" value="ECO:0007669"/>
    <property type="project" value="TreeGrafter"/>
</dbReference>
<reference evidence="3 4" key="1">
    <citation type="submission" date="2021-07" db="EMBL/GenBank/DDBJ databases">
        <title>Karlodiniumbacter phycospheric gen. nov., sp. nov., a phycosphere bacterium isolated from karlodinium veneficum.</title>
        <authorList>
            <person name="Peng Y."/>
            <person name="Jiang L."/>
            <person name="Lee J."/>
        </authorList>
    </citation>
    <scope>NUCLEOTIDE SEQUENCE</scope>
    <source>
        <strain evidence="3 4">N5</strain>
    </source>
</reference>
<dbReference type="EMBL" id="CP078073">
    <property type="protein sequence ID" value="QXL86280.1"/>
    <property type="molecule type" value="Genomic_DNA"/>
</dbReference>
<dbReference type="InterPro" id="IPR050552">
    <property type="entry name" value="LacD_aldolase"/>
</dbReference>
<dbReference type="RefSeq" id="WP_257893242.1">
    <property type="nucleotide sequence ID" value="NZ_JAIMBW010000001.1"/>
</dbReference>
<accession>A0A975TRQ0</accession>
<organism evidence="3">
    <name type="scientific">Gymnodinialimonas phycosphaerae</name>
    <dbReference type="NCBI Taxonomy" id="2841589"/>
    <lineage>
        <taxon>Bacteria</taxon>
        <taxon>Pseudomonadati</taxon>
        <taxon>Pseudomonadota</taxon>
        <taxon>Alphaproteobacteria</taxon>
        <taxon>Rhodobacterales</taxon>
        <taxon>Paracoccaceae</taxon>
        <taxon>Gymnodinialimonas</taxon>
    </lineage>
</organism>
<dbReference type="AlphaFoldDB" id="A0A975TRQ0"/>
<dbReference type="NCBIfam" id="NF009498">
    <property type="entry name" value="PRK12858.1"/>
    <property type="match status" value="1"/>
</dbReference>
<comment type="similarity">
    <text evidence="1">Belongs to the aldolase LacD family.</text>
</comment>
<dbReference type="PANTHER" id="PTHR39340:SF1">
    <property type="entry name" value="SULFOFRUCTOSEPHOSPHATE ALDOLASE"/>
    <property type="match status" value="1"/>
</dbReference>
<gene>
    <name evidence="3" type="ORF">KUL25_12425</name>
</gene>
<dbReference type="SUPFAM" id="SSF51569">
    <property type="entry name" value="Aldolase"/>
    <property type="match status" value="1"/>
</dbReference>
<name>A0A975TRQ0_9RHOB</name>
<evidence type="ECO:0000313" key="3">
    <source>
        <dbReference type="EMBL" id="QXL86280.1"/>
    </source>
</evidence>
<dbReference type="PANTHER" id="PTHR39340">
    <property type="entry name" value="SULFOFRUCTOSEPHOSPHATE ALDOLASE"/>
    <property type="match status" value="1"/>
</dbReference>
<dbReference type="Proteomes" id="UP000693972">
    <property type="component" value="Unassembled WGS sequence"/>
</dbReference>
<dbReference type="GO" id="GO:0061595">
    <property type="term" value="F:6-deoxy-6-sulfofructose-1-phosphate aldolase activity"/>
    <property type="evidence" value="ECO:0007669"/>
    <property type="project" value="TreeGrafter"/>
</dbReference>
<proteinExistence type="inferred from homology"/>
<evidence type="ECO:0000313" key="4">
    <source>
        <dbReference type="Proteomes" id="UP000693972"/>
    </source>
</evidence>
<protein>
    <submittedName>
        <fullName evidence="3">Tagatose 1,6-diphosphate aldolase</fullName>
    </submittedName>
</protein>